<protein>
    <submittedName>
        <fullName evidence="1">Uncharacterized protein</fullName>
    </submittedName>
</protein>
<reference evidence="1 2" key="1">
    <citation type="journal article" date="2019" name="Genome Biol. Evol.">
        <title>Insights into the evolution of the New World diploid cottons (Gossypium, subgenus Houzingenia) based on genome sequencing.</title>
        <authorList>
            <person name="Grover C.E."/>
            <person name="Arick M.A. 2nd"/>
            <person name="Thrash A."/>
            <person name="Conover J.L."/>
            <person name="Sanders W.S."/>
            <person name="Peterson D.G."/>
            <person name="Frelichowski J.E."/>
            <person name="Scheffler J.A."/>
            <person name="Scheffler B.E."/>
            <person name="Wendel J.F."/>
        </authorList>
    </citation>
    <scope>NUCLEOTIDE SEQUENCE [LARGE SCALE GENOMIC DNA]</scope>
    <source>
        <strain evidence="1">8</strain>
        <tissue evidence="1">Leaf</tissue>
    </source>
</reference>
<dbReference type="AlphaFoldDB" id="A0A7J9EDZ1"/>
<accession>A0A7J9EDZ1</accession>
<name>A0A7J9EDZ1_9ROSI</name>
<dbReference type="EMBL" id="JABEZW010000007">
    <property type="protein sequence ID" value="MBA0771071.1"/>
    <property type="molecule type" value="Genomic_DNA"/>
</dbReference>
<gene>
    <name evidence="1" type="ORF">Gotri_019597</name>
</gene>
<evidence type="ECO:0000313" key="1">
    <source>
        <dbReference type="EMBL" id="MBA0771071.1"/>
    </source>
</evidence>
<feature type="non-terminal residue" evidence="1">
    <location>
        <position position="1"/>
    </location>
</feature>
<organism evidence="1 2">
    <name type="scientific">Gossypium trilobum</name>
    <dbReference type="NCBI Taxonomy" id="34281"/>
    <lineage>
        <taxon>Eukaryota</taxon>
        <taxon>Viridiplantae</taxon>
        <taxon>Streptophyta</taxon>
        <taxon>Embryophyta</taxon>
        <taxon>Tracheophyta</taxon>
        <taxon>Spermatophyta</taxon>
        <taxon>Magnoliopsida</taxon>
        <taxon>eudicotyledons</taxon>
        <taxon>Gunneridae</taxon>
        <taxon>Pentapetalae</taxon>
        <taxon>rosids</taxon>
        <taxon>malvids</taxon>
        <taxon>Malvales</taxon>
        <taxon>Malvaceae</taxon>
        <taxon>Malvoideae</taxon>
        <taxon>Gossypium</taxon>
    </lineage>
</organism>
<evidence type="ECO:0000313" key="2">
    <source>
        <dbReference type="Proteomes" id="UP000593568"/>
    </source>
</evidence>
<comment type="caution">
    <text evidence="1">The sequence shown here is derived from an EMBL/GenBank/DDBJ whole genome shotgun (WGS) entry which is preliminary data.</text>
</comment>
<proteinExistence type="predicted"/>
<dbReference type="Proteomes" id="UP000593568">
    <property type="component" value="Unassembled WGS sequence"/>
</dbReference>
<sequence length="107" mass="12785">IERKLEQLNAIKEDTESVNSSELWPRKKLKLEVRMWLEKVEGIDGERIREFEELTQQRRFHGGLVVDDPQWIGQVLTTTTLSGQEIRACKEENWQYLMDDEDRKIRV</sequence>
<keyword evidence="2" id="KW-1185">Reference proteome</keyword>